<dbReference type="AlphaFoldDB" id="A0A6A6ZB55"/>
<gene>
    <name evidence="2 4" type="ORF">BDZ99DRAFT_355730</name>
</gene>
<name>A0A6A6ZB55_9PEZI</name>
<reference evidence="2 4" key="1">
    <citation type="journal article" date="2020" name="Stud. Mycol.">
        <title>101 Dothideomycetes genomes: a test case for predicting lifestyles and emergence of pathogens.</title>
        <authorList>
            <person name="Haridas S."/>
            <person name="Albert R."/>
            <person name="Binder M."/>
            <person name="Bloem J."/>
            <person name="Labutti K."/>
            <person name="Salamov A."/>
            <person name="Andreopoulos B."/>
            <person name="Baker S."/>
            <person name="Barry K."/>
            <person name="Bills G."/>
            <person name="Bluhm B."/>
            <person name="Cannon C."/>
            <person name="Castanera R."/>
            <person name="Culley D."/>
            <person name="Daum C."/>
            <person name="Ezra D."/>
            <person name="Gonzalez J."/>
            <person name="Henrissat B."/>
            <person name="Kuo A."/>
            <person name="Liang C."/>
            <person name="Lipzen A."/>
            <person name="Lutzoni F."/>
            <person name="Magnuson J."/>
            <person name="Mondo S."/>
            <person name="Nolan M."/>
            <person name="Ohm R."/>
            <person name="Pangilinan J."/>
            <person name="Park H.-J."/>
            <person name="Ramirez L."/>
            <person name="Alfaro M."/>
            <person name="Sun H."/>
            <person name="Tritt A."/>
            <person name="Yoshinaga Y."/>
            <person name="Zwiers L.-H."/>
            <person name="Turgeon B."/>
            <person name="Goodwin S."/>
            <person name="Spatafora J."/>
            <person name="Crous P."/>
            <person name="Grigoriev I."/>
        </authorList>
    </citation>
    <scope>NUCLEOTIDE SEQUENCE</scope>
    <source>
        <strain evidence="2 4">CBS 304.34</strain>
    </source>
</reference>
<protein>
    <recommendedName>
        <fullName evidence="1">DDE-1 domain-containing protein</fullName>
    </recommendedName>
</protein>
<feature type="domain" description="DDE-1" evidence="1">
    <location>
        <begin position="2"/>
        <end position="55"/>
    </location>
</feature>
<dbReference type="OrthoDB" id="3776963at2759"/>
<evidence type="ECO:0000259" key="1">
    <source>
        <dbReference type="Pfam" id="PF03184"/>
    </source>
</evidence>
<reference evidence="4" key="3">
    <citation type="submission" date="2025-04" db="UniProtKB">
        <authorList>
            <consortium name="RefSeq"/>
        </authorList>
    </citation>
    <scope>IDENTIFICATION</scope>
    <source>
        <strain evidence="4">CBS 304.34</strain>
    </source>
</reference>
<feature type="non-terminal residue" evidence="2">
    <location>
        <position position="1"/>
    </location>
</feature>
<dbReference type="EMBL" id="MU003692">
    <property type="protein sequence ID" value="KAF2817933.1"/>
    <property type="molecule type" value="Genomic_DNA"/>
</dbReference>
<evidence type="ECO:0000313" key="2">
    <source>
        <dbReference type="EMBL" id="KAF2817933.1"/>
    </source>
</evidence>
<dbReference type="Proteomes" id="UP000504636">
    <property type="component" value="Unplaced"/>
</dbReference>
<dbReference type="Pfam" id="PF03184">
    <property type="entry name" value="DDE_1"/>
    <property type="match status" value="1"/>
</dbReference>
<evidence type="ECO:0000313" key="4">
    <source>
        <dbReference type="RefSeq" id="XP_033584897.1"/>
    </source>
</evidence>
<evidence type="ECO:0000313" key="3">
    <source>
        <dbReference type="Proteomes" id="UP000504636"/>
    </source>
</evidence>
<proteinExistence type="predicted"/>
<sequence>SYRLLLIDSYISYLFLEFITKYKEARIILFYLPPYTTYNIQPLDYYLFSILKKQY</sequence>
<accession>A0A6A6ZB55</accession>
<dbReference type="GeneID" id="54455501"/>
<dbReference type="InterPro" id="IPR004875">
    <property type="entry name" value="DDE_SF_endonuclease_dom"/>
</dbReference>
<keyword evidence="3" id="KW-1185">Reference proteome</keyword>
<reference evidence="4" key="2">
    <citation type="submission" date="2020-04" db="EMBL/GenBank/DDBJ databases">
        <authorList>
            <consortium name="NCBI Genome Project"/>
        </authorList>
    </citation>
    <scope>NUCLEOTIDE SEQUENCE</scope>
    <source>
        <strain evidence="4">CBS 304.34</strain>
    </source>
</reference>
<organism evidence="2">
    <name type="scientific">Mytilinidion resinicola</name>
    <dbReference type="NCBI Taxonomy" id="574789"/>
    <lineage>
        <taxon>Eukaryota</taxon>
        <taxon>Fungi</taxon>
        <taxon>Dikarya</taxon>
        <taxon>Ascomycota</taxon>
        <taxon>Pezizomycotina</taxon>
        <taxon>Dothideomycetes</taxon>
        <taxon>Pleosporomycetidae</taxon>
        <taxon>Mytilinidiales</taxon>
        <taxon>Mytilinidiaceae</taxon>
        <taxon>Mytilinidion</taxon>
    </lineage>
</organism>
<dbReference type="RefSeq" id="XP_033584897.1">
    <property type="nucleotide sequence ID" value="XM_033714608.1"/>
</dbReference>
<dbReference type="GO" id="GO:0003676">
    <property type="term" value="F:nucleic acid binding"/>
    <property type="evidence" value="ECO:0007669"/>
    <property type="project" value="InterPro"/>
</dbReference>
<feature type="non-terminal residue" evidence="2">
    <location>
        <position position="55"/>
    </location>
</feature>